<evidence type="ECO:0000313" key="1">
    <source>
        <dbReference type="Proteomes" id="UP000694865"/>
    </source>
</evidence>
<sequence length="146" mass="16976">MGECLKLDQPKRKLSGIKDEEKTSSLENKTAKVLYPVDLLLTDRDNDSNGRRNEYYDSICSVDKDDVETRQCQYCNTQIQLSSYNVLRSLIFTDVFGEDSHGTLLLKCWNCKEIKNRTIAIYLNGQWWETEDILKSATHRKDGWSK</sequence>
<gene>
    <name evidence="2" type="primary">LOC102802374</name>
</gene>
<reference evidence="2" key="1">
    <citation type="submission" date="2025-08" db="UniProtKB">
        <authorList>
            <consortium name="RefSeq"/>
        </authorList>
    </citation>
    <scope>IDENTIFICATION</scope>
    <source>
        <tissue evidence="2">Testes</tissue>
    </source>
</reference>
<protein>
    <submittedName>
        <fullName evidence="2">Uncharacterized protein LOC102802374</fullName>
    </submittedName>
</protein>
<evidence type="ECO:0000313" key="2">
    <source>
        <dbReference type="RefSeq" id="XP_006825417.1"/>
    </source>
</evidence>
<dbReference type="GeneID" id="102802374"/>
<accession>A0ABM0MZH6</accession>
<dbReference type="Proteomes" id="UP000694865">
    <property type="component" value="Unplaced"/>
</dbReference>
<keyword evidence="1" id="KW-1185">Reference proteome</keyword>
<feature type="non-terminal residue" evidence="2">
    <location>
        <position position="146"/>
    </location>
</feature>
<name>A0ABM0MZH6_SACKO</name>
<organism evidence="1 2">
    <name type="scientific">Saccoglossus kowalevskii</name>
    <name type="common">Acorn worm</name>
    <dbReference type="NCBI Taxonomy" id="10224"/>
    <lineage>
        <taxon>Eukaryota</taxon>
        <taxon>Metazoa</taxon>
        <taxon>Hemichordata</taxon>
        <taxon>Enteropneusta</taxon>
        <taxon>Harrimaniidae</taxon>
        <taxon>Saccoglossus</taxon>
    </lineage>
</organism>
<proteinExistence type="predicted"/>
<dbReference type="RefSeq" id="XP_006825417.1">
    <property type="nucleotide sequence ID" value="XM_006825354.1"/>
</dbReference>